<reference evidence="1" key="1">
    <citation type="submission" date="2018-02" db="EMBL/GenBank/DDBJ databases">
        <title>Rhizophora mucronata_Transcriptome.</title>
        <authorList>
            <person name="Meera S.P."/>
            <person name="Sreeshan A."/>
            <person name="Augustine A."/>
        </authorList>
    </citation>
    <scope>NUCLEOTIDE SEQUENCE</scope>
    <source>
        <tissue evidence="1">Leaf</tissue>
    </source>
</reference>
<name>A0A2P2NIJ5_RHIMU</name>
<dbReference type="EMBL" id="GGEC01061834">
    <property type="protein sequence ID" value="MBX42318.1"/>
    <property type="molecule type" value="Transcribed_RNA"/>
</dbReference>
<proteinExistence type="predicted"/>
<sequence>MQRKFIEAHLSTQVLLKIIGNRLKKSSQRYNIHQYGGLCAIRERDFCQSY</sequence>
<protein>
    <submittedName>
        <fullName evidence="1">Uncharacterized protein</fullName>
    </submittedName>
</protein>
<evidence type="ECO:0000313" key="1">
    <source>
        <dbReference type="EMBL" id="MBX42318.1"/>
    </source>
</evidence>
<organism evidence="1">
    <name type="scientific">Rhizophora mucronata</name>
    <name type="common">Asiatic mangrove</name>
    <dbReference type="NCBI Taxonomy" id="61149"/>
    <lineage>
        <taxon>Eukaryota</taxon>
        <taxon>Viridiplantae</taxon>
        <taxon>Streptophyta</taxon>
        <taxon>Embryophyta</taxon>
        <taxon>Tracheophyta</taxon>
        <taxon>Spermatophyta</taxon>
        <taxon>Magnoliopsida</taxon>
        <taxon>eudicotyledons</taxon>
        <taxon>Gunneridae</taxon>
        <taxon>Pentapetalae</taxon>
        <taxon>rosids</taxon>
        <taxon>fabids</taxon>
        <taxon>Malpighiales</taxon>
        <taxon>Rhizophoraceae</taxon>
        <taxon>Rhizophora</taxon>
    </lineage>
</organism>
<dbReference type="AlphaFoldDB" id="A0A2P2NIJ5"/>
<accession>A0A2P2NIJ5</accession>